<reference evidence="2" key="1">
    <citation type="submission" date="2018-02" db="EMBL/GenBank/DDBJ databases">
        <authorList>
            <person name="Holder M.E."/>
            <person name="Ajami N.J."/>
            <person name="Petrosino J.F."/>
        </authorList>
    </citation>
    <scope>NUCLEOTIDE SEQUENCE [LARGE SCALE GENOMIC DNA]</scope>
    <source>
        <strain evidence="2">CCUG 47711</strain>
    </source>
</reference>
<keyword evidence="2" id="KW-1185">Reference proteome</keyword>
<dbReference type="OrthoDB" id="9795355at2"/>
<dbReference type="KEGG" id="fsa:C5Q98_05625"/>
<dbReference type="PANTHER" id="PTHR11122">
    <property type="entry name" value="APOSPORY-ASSOCIATED PROTEIN C-RELATED"/>
    <property type="match status" value="1"/>
</dbReference>
<dbReference type="GO" id="GO:0030246">
    <property type="term" value="F:carbohydrate binding"/>
    <property type="evidence" value="ECO:0007669"/>
    <property type="project" value="InterPro"/>
</dbReference>
<dbReference type="InterPro" id="IPR008183">
    <property type="entry name" value="Aldose_1/G6P_1-epimerase"/>
</dbReference>
<dbReference type="Gene3D" id="2.70.98.10">
    <property type="match status" value="1"/>
</dbReference>
<proteinExistence type="predicted"/>
<dbReference type="GO" id="GO:0047938">
    <property type="term" value="F:glucose-6-phosphate 1-epimerase activity"/>
    <property type="evidence" value="ECO:0007669"/>
    <property type="project" value="TreeGrafter"/>
</dbReference>
<dbReference type="InterPro" id="IPR011013">
    <property type="entry name" value="Gal_mutarotase_sf_dom"/>
</dbReference>
<accession>A0A2S0KNX7</accession>
<dbReference type="SUPFAM" id="SSF74650">
    <property type="entry name" value="Galactose mutarotase-like"/>
    <property type="match status" value="1"/>
</dbReference>
<gene>
    <name evidence="1" type="ORF">C5Q98_05625</name>
</gene>
<sequence>MLELSNKFLQLEIDPEGAYITSFRAGAQNIFFPRTQLDYNGTSKNRGGSHVCLPQFGAPGEFNLKSHGFGREILWQVESQTEDNLTLLANKVAGEYEELESRQSFALVDSTLEIVLSVRNNGENPLAISPAFHPYFNVAGQEEIKIDGETIDITDDKFADSVYVNSPKLVETDLFNLELEYEKLPVTVLWTDKKADYFCIEPTYNSISFSKGEGYLTLAAGESATFKYKVSVTVK</sequence>
<evidence type="ECO:0000313" key="2">
    <source>
        <dbReference type="Proteomes" id="UP000237947"/>
    </source>
</evidence>
<protein>
    <recommendedName>
        <fullName evidence="3">Aldose epimerase</fullName>
    </recommendedName>
</protein>
<dbReference type="PANTHER" id="PTHR11122:SF13">
    <property type="entry name" value="GLUCOSE-6-PHOSPHATE 1-EPIMERASE"/>
    <property type="match status" value="1"/>
</dbReference>
<dbReference type="InterPro" id="IPR014718">
    <property type="entry name" value="GH-type_carb-bd"/>
</dbReference>
<dbReference type="GO" id="GO:0005975">
    <property type="term" value="P:carbohydrate metabolic process"/>
    <property type="evidence" value="ECO:0007669"/>
    <property type="project" value="InterPro"/>
</dbReference>
<dbReference type="Pfam" id="PF01263">
    <property type="entry name" value="Aldose_epim"/>
    <property type="match status" value="1"/>
</dbReference>
<dbReference type="AlphaFoldDB" id="A0A2S0KNX7"/>
<evidence type="ECO:0008006" key="3">
    <source>
        <dbReference type="Google" id="ProtNLM"/>
    </source>
</evidence>
<evidence type="ECO:0000313" key="1">
    <source>
        <dbReference type="EMBL" id="AVM42723.1"/>
    </source>
</evidence>
<dbReference type="EMBL" id="CP027226">
    <property type="protein sequence ID" value="AVM42723.1"/>
    <property type="molecule type" value="Genomic_DNA"/>
</dbReference>
<name>A0A2S0KNX7_9FIRM</name>
<dbReference type="GO" id="GO:0005737">
    <property type="term" value="C:cytoplasm"/>
    <property type="evidence" value="ECO:0007669"/>
    <property type="project" value="TreeGrafter"/>
</dbReference>
<dbReference type="RefSeq" id="WP_106012675.1">
    <property type="nucleotide sequence ID" value="NZ_CP027226.1"/>
</dbReference>
<dbReference type="Proteomes" id="UP000237947">
    <property type="component" value="Chromosome"/>
</dbReference>
<organism evidence="1 2">
    <name type="scientific">Fastidiosipila sanguinis</name>
    <dbReference type="NCBI Taxonomy" id="236753"/>
    <lineage>
        <taxon>Bacteria</taxon>
        <taxon>Bacillati</taxon>
        <taxon>Bacillota</taxon>
        <taxon>Clostridia</taxon>
        <taxon>Eubacteriales</taxon>
        <taxon>Oscillospiraceae</taxon>
        <taxon>Fastidiosipila</taxon>
    </lineage>
</organism>